<dbReference type="GO" id="GO:0005829">
    <property type="term" value="C:cytosol"/>
    <property type="evidence" value="ECO:0007669"/>
    <property type="project" value="TreeGrafter"/>
</dbReference>
<dbReference type="UniPathway" id="UPA00070">
    <property type="reaction ID" value="UER00120"/>
</dbReference>
<dbReference type="FunFam" id="3.20.20.70:FF:000015">
    <property type="entry name" value="Orotidine 5'-phosphate decarboxylase"/>
    <property type="match status" value="1"/>
</dbReference>
<comment type="subunit">
    <text evidence="3 9">Homodimer.</text>
</comment>
<feature type="binding site" evidence="9 11">
    <location>
        <position position="13"/>
    </location>
    <ligand>
        <name>substrate</name>
    </ligand>
</feature>
<comment type="pathway">
    <text evidence="2 9">Pyrimidine metabolism; UMP biosynthesis via de novo pathway; UMP from orotate: step 2/2.</text>
</comment>
<feature type="binding site" evidence="9 11">
    <location>
        <position position="35"/>
    </location>
    <ligand>
        <name>substrate</name>
    </ligand>
</feature>
<dbReference type="GO" id="GO:0044205">
    <property type="term" value="P:'de novo' UMP biosynthetic process"/>
    <property type="evidence" value="ECO:0007669"/>
    <property type="project" value="UniProtKB-UniRule"/>
</dbReference>
<keyword evidence="4 9" id="KW-0210">Decarboxylase</keyword>
<comment type="caution">
    <text evidence="13">The sequence shown here is derived from an EMBL/GenBank/DDBJ whole genome shotgun (WGS) entry which is preliminary data.</text>
</comment>
<name>A0A2M7T9W2_9ACTN</name>
<protein>
    <recommendedName>
        <fullName evidence="9">Orotidine 5'-phosphate decarboxylase</fullName>
        <ecNumber evidence="9">4.1.1.23</ecNumber>
    </recommendedName>
    <alternativeName>
        <fullName evidence="9">OMP decarboxylase</fullName>
        <shortName evidence="9">OMPDCase</shortName>
        <shortName evidence="9">OMPdecase</shortName>
    </alternativeName>
</protein>
<feature type="active site" description="For OMPdecase activity" evidence="10">
    <location>
        <position position="67"/>
    </location>
</feature>
<keyword evidence="5 9" id="KW-0665">Pyrimidine biosynthesis</keyword>
<dbReference type="GO" id="GO:0004590">
    <property type="term" value="F:orotidine-5'-phosphate decarboxylase activity"/>
    <property type="evidence" value="ECO:0007669"/>
    <property type="project" value="UniProtKB-UniRule"/>
</dbReference>
<dbReference type="AlphaFoldDB" id="A0A2M7T9W2"/>
<proteinExistence type="inferred from homology"/>
<evidence type="ECO:0000259" key="12">
    <source>
        <dbReference type="SMART" id="SM00934"/>
    </source>
</evidence>
<feature type="active site" description="For OMPdecase activity" evidence="10">
    <location>
        <position position="62"/>
    </location>
</feature>
<evidence type="ECO:0000256" key="11">
    <source>
        <dbReference type="PIRSR" id="PIRSR614732-2"/>
    </source>
</evidence>
<feature type="domain" description="Orotidine 5'-phosphate decarboxylase" evidence="12">
    <location>
        <begin position="7"/>
        <end position="232"/>
    </location>
</feature>
<comment type="function">
    <text evidence="1 9">Catalyzes the decarboxylation of orotidine 5'-monophosphate (OMP) to uridine 5'-monophosphate (UMP).</text>
</comment>
<dbReference type="InterPro" id="IPR013785">
    <property type="entry name" value="Aldolase_TIM"/>
</dbReference>
<comment type="catalytic activity">
    <reaction evidence="7 9">
        <text>orotidine 5'-phosphate + H(+) = UMP + CO2</text>
        <dbReference type="Rhea" id="RHEA:11596"/>
        <dbReference type="ChEBI" id="CHEBI:15378"/>
        <dbReference type="ChEBI" id="CHEBI:16526"/>
        <dbReference type="ChEBI" id="CHEBI:57538"/>
        <dbReference type="ChEBI" id="CHEBI:57865"/>
        <dbReference type="EC" id="4.1.1.23"/>
    </reaction>
</comment>
<evidence type="ECO:0000256" key="3">
    <source>
        <dbReference type="ARBA" id="ARBA00011738"/>
    </source>
</evidence>
<dbReference type="SMART" id="SM00934">
    <property type="entry name" value="OMPdecase"/>
    <property type="match status" value="1"/>
</dbReference>
<feature type="active site" description="Proton donor" evidence="9">
    <location>
        <position position="64"/>
    </location>
</feature>
<dbReference type="EC" id="4.1.1.23" evidence="9"/>
<dbReference type="PANTHER" id="PTHR32119">
    <property type="entry name" value="OROTIDINE 5'-PHOSPHATE DECARBOXYLASE"/>
    <property type="match status" value="1"/>
</dbReference>
<evidence type="ECO:0000313" key="13">
    <source>
        <dbReference type="EMBL" id="PIZ41636.1"/>
    </source>
</evidence>
<comment type="similarity">
    <text evidence="8 9">Belongs to the OMP decarboxylase family. Type 1 subfamily.</text>
</comment>
<feature type="binding site" evidence="9 11">
    <location>
        <position position="217"/>
    </location>
    <ligand>
        <name>substrate</name>
    </ligand>
</feature>
<evidence type="ECO:0000313" key="14">
    <source>
        <dbReference type="Proteomes" id="UP000230956"/>
    </source>
</evidence>
<sequence>MIEPKERLIIALDVSSNKEVAAICDKIGDNAIFYKVGLQLFLAEGRSVIELLKSRGLKVFLDLKLHDIPNQVAGACREVVKMGVDMTTIHTMGGVDMMRAAARAIKESAQELGVRPPILLGVTVLTSLNDERAGEIGIANSIPEQVVNLAVLAKKSGLGGIVASPHEVSKIREKVGDDFVIVTPGIRSSSEDVQDQKRVMSTGDAISAGSSYLVVGRPVLKASDPAAAASKIIMEITGAESKKIIF</sequence>
<dbReference type="HAMAP" id="MF_01200_B">
    <property type="entry name" value="OMPdecase_type1_B"/>
    <property type="match status" value="1"/>
</dbReference>
<evidence type="ECO:0000256" key="4">
    <source>
        <dbReference type="ARBA" id="ARBA00022793"/>
    </source>
</evidence>
<gene>
    <name evidence="9" type="primary">pyrF</name>
    <name evidence="13" type="ORF">COY37_02050</name>
</gene>
<dbReference type="CDD" id="cd04725">
    <property type="entry name" value="OMP_decarboxylase_like"/>
    <property type="match status" value="1"/>
</dbReference>
<feature type="active site" description="For OMPdecase activity" evidence="10">
    <location>
        <position position="64"/>
    </location>
</feature>
<dbReference type="NCBIfam" id="TIGR01740">
    <property type="entry name" value="pyrF"/>
    <property type="match status" value="1"/>
</dbReference>
<dbReference type="InterPro" id="IPR014732">
    <property type="entry name" value="OMPdecase"/>
</dbReference>
<organism evidence="13 14">
    <name type="scientific">Candidatus Aquicultor secundus</name>
    <dbReference type="NCBI Taxonomy" id="1973895"/>
    <lineage>
        <taxon>Bacteria</taxon>
        <taxon>Bacillati</taxon>
        <taxon>Actinomycetota</taxon>
        <taxon>Candidatus Aquicultoria</taxon>
        <taxon>Candidatus Aquicultorales</taxon>
        <taxon>Candidatus Aquicultoraceae</taxon>
        <taxon>Candidatus Aquicultor</taxon>
    </lineage>
</organism>
<dbReference type="GO" id="GO:0006207">
    <property type="term" value="P:'de novo' pyrimidine nucleobase biosynthetic process"/>
    <property type="evidence" value="ECO:0007669"/>
    <property type="project" value="InterPro"/>
</dbReference>
<dbReference type="InterPro" id="IPR047596">
    <property type="entry name" value="OMPdecase_bac"/>
</dbReference>
<feature type="binding site" evidence="9">
    <location>
        <begin position="62"/>
        <end position="71"/>
    </location>
    <ligand>
        <name>substrate</name>
    </ligand>
</feature>
<dbReference type="NCBIfam" id="NF001273">
    <property type="entry name" value="PRK00230.1"/>
    <property type="match status" value="1"/>
</dbReference>
<accession>A0A2M7T9W2</accession>
<dbReference type="EMBL" id="PFNG01000049">
    <property type="protein sequence ID" value="PIZ41636.1"/>
    <property type="molecule type" value="Genomic_DNA"/>
</dbReference>
<evidence type="ECO:0000256" key="1">
    <source>
        <dbReference type="ARBA" id="ARBA00002356"/>
    </source>
</evidence>
<feature type="binding site" evidence="9 11">
    <location>
        <position position="216"/>
    </location>
    <ligand>
        <name>substrate</name>
    </ligand>
</feature>
<evidence type="ECO:0000256" key="8">
    <source>
        <dbReference type="ARBA" id="ARBA00061012"/>
    </source>
</evidence>
<dbReference type="Proteomes" id="UP000230956">
    <property type="component" value="Unassembled WGS sequence"/>
</dbReference>
<dbReference type="Pfam" id="PF00215">
    <property type="entry name" value="OMPdecase"/>
    <property type="match status" value="1"/>
</dbReference>
<evidence type="ECO:0000256" key="9">
    <source>
        <dbReference type="HAMAP-Rule" id="MF_01200"/>
    </source>
</evidence>
<feature type="binding site" evidence="9 11">
    <location>
        <position position="187"/>
    </location>
    <ligand>
        <name>substrate</name>
    </ligand>
</feature>
<evidence type="ECO:0000256" key="6">
    <source>
        <dbReference type="ARBA" id="ARBA00023239"/>
    </source>
</evidence>
<dbReference type="InterPro" id="IPR011060">
    <property type="entry name" value="RibuloseP-bd_barrel"/>
</dbReference>
<dbReference type="PANTHER" id="PTHR32119:SF2">
    <property type="entry name" value="OROTIDINE 5'-PHOSPHATE DECARBOXYLASE"/>
    <property type="match status" value="1"/>
</dbReference>
<evidence type="ECO:0000256" key="5">
    <source>
        <dbReference type="ARBA" id="ARBA00022975"/>
    </source>
</evidence>
<evidence type="ECO:0000256" key="7">
    <source>
        <dbReference type="ARBA" id="ARBA00049157"/>
    </source>
</evidence>
<dbReference type="Gene3D" id="3.20.20.70">
    <property type="entry name" value="Aldolase class I"/>
    <property type="match status" value="1"/>
</dbReference>
<reference evidence="14" key="1">
    <citation type="submission" date="2017-09" db="EMBL/GenBank/DDBJ databases">
        <title>Depth-based differentiation of microbial function through sediment-hosted aquifers and enrichment of novel symbionts in the deep terrestrial subsurface.</title>
        <authorList>
            <person name="Probst A.J."/>
            <person name="Ladd B."/>
            <person name="Jarett J.K."/>
            <person name="Geller-Mcgrath D.E."/>
            <person name="Sieber C.M.K."/>
            <person name="Emerson J.B."/>
            <person name="Anantharaman K."/>
            <person name="Thomas B.C."/>
            <person name="Malmstrom R."/>
            <person name="Stieglmeier M."/>
            <person name="Klingl A."/>
            <person name="Woyke T."/>
            <person name="Ryan C.M."/>
            <person name="Banfield J.F."/>
        </authorList>
    </citation>
    <scope>NUCLEOTIDE SEQUENCE [LARGE SCALE GENOMIC DNA]</scope>
</reference>
<feature type="binding site" evidence="9 11">
    <location>
        <position position="196"/>
    </location>
    <ligand>
        <name>substrate</name>
    </ligand>
</feature>
<evidence type="ECO:0000256" key="2">
    <source>
        <dbReference type="ARBA" id="ARBA00004861"/>
    </source>
</evidence>
<keyword evidence="6 9" id="KW-0456">Lyase</keyword>
<feature type="binding site" evidence="9 11">
    <location>
        <position position="126"/>
    </location>
    <ligand>
        <name>substrate</name>
    </ligand>
</feature>
<dbReference type="RefSeq" id="WP_286678468.1">
    <property type="nucleotide sequence ID" value="NZ_MNXI01000085.1"/>
</dbReference>
<dbReference type="InterPro" id="IPR001754">
    <property type="entry name" value="OMPdeCOase_dom"/>
</dbReference>
<evidence type="ECO:0000256" key="10">
    <source>
        <dbReference type="PIRSR" id="PIRSR614732-1"/>
    </source>
</evidence>
<dbReference type="SUPFAM" id="SSF51366">
    <property type="entry name" value="Ribulose-phoshate binding barrel"/>
    <property type="match status" value="1"/>
</dbReference>